<evidence type="ECO:0000313" key="2">
    <source>
        <dbReference type="Proteomes" id="UP000299102"/>
    </source>
</evidence>
<comment type="caution">
    <text evidence="1">The sequence shown here is derived from an EMBL/GenBank/DDBJ whole genome shotgun (WGS) entry which is preliminary data.</text>
</comment>
<dbReference type="EMBL" id="BGZK01000118">
    <property type="protein sequence ID" value="GBP20371.1"/>
    <property type="molecule type" value="Genomic_DNA"/>
</dbReference>
<dbReference type="Proteomes" id="UP000299102">
    <property type="component" value="Unassembled WGS sequence"/>
</dbReference>
<reference evidence="1 2" key="1">
    <citation type="journal article" date="2019" name="Commun. Biol.">
        <title>The bagworm genome reveals a unique fibroin gene that provides high tensile strength.</title>
        <authorList>
            <person name="Kono N."/>
            <person name="Nakamura H."/>
            <person name="Ohtoshi R."/>
            <person name="Tomita M."/>
            <person name="Numata K."/>
            <person name="Arakawa K."/>
        </authorList>
    </citation>
    <scope>NUCLEOTIDE SEQUENCE [LARGE SCALE GENOMIC DNA]</scope>
</reference>
<evidence type="ECO:0000313" key="1">
    <source>
        <dbReference type="EMBL" id="GBP20371.1"/>
    </source>
</evidence>
<keyword evidence="2" id="KW-1185">Reference proteome</keyword>
<name>A0A4C1U234_EUMVA</name>
<protein>
    <submittedName>
        <fullName evidence="1">Uncharacterized protein</fullName>
    </submittedName>
</protein>
<proteinExistence type="predicted"/>
<dbReference type="AlphaFoldDB" id="A0A4C1U234"/>
<sequence length="205" mass="22825">MGIRFGKISVPQASLSARRREGVLPEDVYLNKACPALCTCTRARNPGIPELLSILIATHSRDGNILLSYRTTPKPQYSFDLLSALIPISSTPFKVSQNLILAKIKKNCYPSKVLTLPENPSSLVSGSPSVSGGDNFPYREIRSSRLDYDDEVCHPLRLVPRRGKTRTRKVRFGVLNVCGVYYVHAFEYHAFTLALPLSIPPPQER</sequence>
<gene>
    <name evidence="1" type="ORF">EVAR_14620_1</name>
</gene>
<organism evidence="1 2">
    <name type="scientific">Eumeta variegata</name>
    <name type="common">Bagworm moth</name>
    <name type="synonym">Eumeta japonica</name>
    <dbReference type="NCBI Taxonomy" id="151549"/>
    <lineage>
        <taxon>Eukaryota</taxon>
        <taxon>Metazoa</taxon>
        <taxon>Ecdysozoa</taxon>
        <taxon>Arthropoda</taxon>
        <taxon>Hexapoda</taxon>
        <taxon>Insecta</taxon>
        <taxon>Pterygota</taxon>
        <taxon>Neoptera</taxon>
        <taxon>Endopterygota</taxon>
        <taxon>Lepidoptera</taxon>
        <taxon>Glossata</taxon>
        <taxon>Ditrysia</taxon>
        <taxon>Tineoidea</taxon>
        <taxon>Psychidae</taxon>
        <taxon>Oiketicinae</taxon>
        <taxon>Eumeta</taxon>
    </lineage>
</organism>
<accession>A0A4C1U234</accession>